<feature type="signal peptide" evidence="1">
    <location>
        <begin position="1"/>
        <end position="17"/>
    </location>
</feature>
<feature type="chain" id="PRO_5009792489" evidence="1">
    <location>
        <begin position="18"/>
        <end position="135"/>
    </location>
</feature>
<reference evidence="3 5" key="1">
    <citation type="submission" date="2015-09" db="EMBL/GenBank/DDBJ databases">
        <authorList>
            <consortium name="Swine Surveillance"/>
        </authorList>
    </citation>
    <scope>NUCLEOTIDE SEQUENCE [LARGE SCALE GENOMIC DNA]</scope>
    <source>
        <strain evidence="3 5">5120</strain>
    </source>
</reference>
<name>A0A0P1FQD7_9RHOB</name>
<dbReference type="Proteomes" id="UP000051887">
    <property type="component" value="Unassembled WGS sequence"/>
</dbReference>
<organism evidence="3 5">
    <name type="scientific">Thalassovita autumnalis</name>
    <dbReference type="NCBI Taxonomy" id="2072972"/>
    <lineage>
        <taxon>Bacteria</taxon>
        <taxon>Pseudomonadati</taxon>
        <taxon>Pseudomonadota</taxon>
        <taxon>Alphaproteobacteria</taxon>
        <taxon>Rhodobacterales</taxon>
        <taxon>Roseobacteraceae</taxon>
        <taxon>Thalassovita</taxon>
    </lineage>
</organism>
<evidence type="ECO:0000256" key="1">
    <source>
        <dbReference type="SAM" id="SignalP"/>
    </source>
</evidence>
<keyword evidence="1" id="KW-0732">Signal</keyword>
<dbReference type="RefSeq" id="WP_058241995.1">
    <property type="nucleotide sequence ID" value="NZ_CYSB01000025.1"/>
</dbReference>
<gene>
    <name evidence="2" type="ORF">TL5118_01472</name>
    <name evidence="3" type="ORF">TL5120_00454</name>
</gene>
<sequence length="135" mass="15025">MLRLALSIALLATPALSRDLAGEFQELFVKIECAGSEVSAETWGEITKEPYLHCARAAKAMVFTMDQAYRMRSSCPHPLTYTRFVQMAFDCSAEFRGVAGASASQVHSCFVERFNEKYSPASVHYCSVIEQEAKK</sequence>
<dbReference type="EMBL" id="CYSB01000025">
    <property type="protein sequence ID" value="CUH65789.1"/>
    <property type="molecule type" value="Genomic_DNA"/>
</dbReference>
<evidence type="ECO:0000313" key="2">
    <source>
        <dbReference type="EMBL" id="CUH65789.1"/>
    </source>
</evidence>
<evidence type="ECO:0000313" key="4">
    <source>
        <dbReference type="Proteomes" id="UP000051086"/>
    </source>
</evidence>
<dbReference type="EMBL" id="CYSC01000007">
    <property type="protein sequence ID" value="CUH70675.1"/>
    <property type="molecule type" value="Genomic_DNA"/>
</dbReference>
<dbReference type="AlphaFoldDB" id="A0A0P1FQD7"/>
<evidence type="ECO:0000313" key="5">
    <source>
        <dbReference type="Proteomes" id="UP000051887"/>
    </source>
</evidence>
<proteinExistence type="predicted"/>
<evidence type="ECO:0000313" key="3">
    <source>
        <dbReference type="EMBL" id="CUH70675.1"/>
    </source>
</evidence>
<protein>
    <submittedName>
        <fullName evidence="3">Uncharacterized protein</fullName>
    </submittedName>
</protein>
<accession>A0A0P1FQD7</accession>
<dbReference type="Proteomes" id="UP000051086">
    <property type="component" value="Unassembled WGS sequence"/>
</dbReference>
<reference evidence="2 4" key="2">
    <citation type="submission" date="2015-09" db="EMBL/GenBank/DDBJ databases">
        <authorList>
            <person name="Rodrigo-Torres L."/>
            <person name="Arahal D.R."/>
        </authorList>
    </citation>
    <scope>NUCLEOTIDE SEQUENCE [LARGE SCALE GENOMIC DNA]</scope>
    <source>
        <strain evidence="2 4">CECT 5118</strain>
    </source>
</reference>
<keyword evidence="4" id="KW-1185">Reference proteome</keyword>